<dbReference type="Gene3D" id="1.25.40.10">
    <property type="entry name" value="Tetratricopeptide repeat domain"/>
    <property type="match status" value="1"/>
</dbReference>
<dbReference type="OrthoDB" id="2384430at2759"/>
<dbReference type="EMBL" id="QKWP01000656">
    <property type="protein sequence ID" value="RIB16699.1"/>
    <property type="molecule type" value="Genomic_DNA"/>
</dbReference>
<dbReference type="InterPro" id="IPR011990">
    <property type="entry name" value="TPR-like_helical_dom_sf"/>
</dbReference>
<comment type="similarity">
    <text evidence="1">Belongs to the sel-1 family.</text>
</comment>
<dbReference type="InterPro" id="IPR006597">
    <property type="entry name" value="Sel1-like"/>
</dbReference>
<dbReference type="PANTHER" id="PTHR11102:SF147">
    <property type="entry name" value="SEL1L ADAPTOR SUBUNIT OF ERAD E3 UBIQUITIN LIGASE"/>
    <property type="match status" value="1"/>
</dbReference>
<sequence>MSTGQRPFDGRPFDLCLSLDIYKGLRPEIAPVTPECYIELAKKSHMYYQKSCKNGRYICTQCYRRGQEESIRMFYKSVEMEDVKGIREVRYSYKYGIEVKKIECKAFEYSKKKPAYMGNVIGTNEVGLCYENGIGVKQDKYKAFEYYKKCVDMGHKTGTYNERVVTSEYESNIEMCEGLRPTILEGITSYYMELLKNDEEILASFSKLDKEMIKYYACDFNDGSAYGSKFINLITKEAHCPDRIISKFKRLVTRNYTPVWFGDKSEVNIKNNISEKEKIQQCCIVNDADSPDETALG</sequence>
<dbReference type="Pfam" id="PF08238">
    <property type="entry name" value="Sel1"/>
    <property type="match status" value="2"/>
</dbReference>
<comment type="caution">
    <text evidence="2">The sequence shown here is derived from an EMBL/GenBank/DDBJ whole genome shotgun (WGS) entry which is preliminary data.</text>
</comment>
<dbReference type="SUPFAM" id="SSF81901">
    <property type="entry name" value="HCP-like"/>
    <property type="match status" value="1"/>
</dbReference>
<reference evidence="2 3" key="1">
    <citation type="submission" date="2018-06" db="EMBL/GenBank/DDBJ databases">
        <title>Comparative genomics reveals the genomic features of Rhizophagus irregularis, R. cerebriforme, R. diaphanum and Gigaspora rosea, and their symbiotic lifestyle signature.</title>
        <authorList>
            <person name="Morin E."/>
            <person name="San Clemente H."/>
            <person name="Chen E.C.H."/>
            <person name="De La Providencia I."/>
            <person name="Hainaut M."/>
            <person name="Kuo A."/>
            <person name="Kohler A."/>
            <person name="Murat C."/>
            <person name="Tang N."/>
            <person name="Roy S."/>
            <person name="Loubradou J."/>
            <person name="Henrissat B."/>
            <person name="Grigoriev I.V."/>
            <person name="Corradi N."/>
            <person name="Roux C."/>
            <person name="Martin F.M."/>
        </authorList>
    </citation>
    <scope>NUCLEOTIDE SEQUENCE [LARGE SCALE GENOMIC DNA]</scope>
    <source>
        <strain evidence="2 3">DAOM 194757</strain>
    </source>
</reference>
<dbReference type="Proteomes" id="UP000266673">
    <property type="component" value="Unassembled WGS sequence"/>
</dbReference>
<evidence type="ECO:0000313" key="3">
    <source>
        <dbReference type="Proteomes" id="UP000266673"/>
    </source>
</evidence>
<evidence type="ECO:0000256" key="1">
    <source>
        <dbReference type="ARBA" id="ARBA00038101"/>
    </source>
</evidence>
<evidence type="ECO:0000313" key="2">
    <source>
        <dbReference type="EMBL" id="RIB16699.1"/>
    </source>
</evidence>
<evidence type="ECO:0008006" key="4">
    <source>
        <dbReference type="Google" id="ProtNLM"/>
    </source>
</evidence>
<dbReference type="GO" id="GO:0005789">
    <property type="term" value="C:endoplasmic reticulum membrane"/>
    <property type="evidence" value="ECO:0007669"/>
    <property type="project" value="TreeGrafter"/>
</dbReference>
<proteinExistence type="inferred from homology"/>
<gene>
    <name evidence="2" type="ORF">C2G38_2189220</name>
</gene>
<dbReference type="GO" id="GO:0036503">
    <property type="term" value="P:ERAD pathway"/>
    <property type="evidence" value="ECO:0007669"/>
    <property type="project" value="TreeGrafter"/>
</dbReference>
<dbReference type="SMART" id="SM00671">
    <property type="entry name" value="SEL1"/>
    <property type="match status" value="1"/>
</dbReference>
<name>A0A397V714_9GLOM</name>
<accession>A0A397V714</accession>
<dbReference type="AlphaFoldDB" id="A0A397V714"/>
<protein>
    <recommendedName>
        <fullName evidence="4">HCP-like protein</fullName>
    </recommendedName>
</protein>
<dbReference type="InterPro" id="IPR050767">
    <property type="entry name" value="Sel1_AlgK"/>
</dbReference>
<dbReference type="PANTHER" id="PTHR11102">
    <property type="entry name" value="SEL-1-LIKE PROTEIN"/>
    <property type="match status" value="1"/>
</dbReference>
<keyword evidence="3" id="KW-1185">Reference proteome</keyword>
<organism evidence="2 3">
    <name type="scientific">Gigaspora rosea</name>
    <dbReference type="NCBI Taxonomy" id="44941"/>
    <lineage>
        <taxon>Eukaryota</taxon>
        <taxon>Fungi</taxon>
        <taxon>Fungi incertae sedis</taxon>
        <taxon>Mucoromycota</taxon>
        <taxon>Glomeromycotina</taxon>
        <taxon>Glomeromycetes</taxon>
        <taxon>Diversisporales</taxon>
        <taxon>Gigasporaceae</taxon>
        <taxon>Gigaspora</taxon>
    </lineage>
</organism>